<feature type="domain" description="NB-ARC" evidence="7">
    <location>
        <begin position="162"/>
        <end position="319"/>
    </location>
</feature>
<comment type="similarity">
    <text evidence="1">Belongs to the disease resistance NB-LRR family.</text>
</comment>
<feature type="domain" description="Disease resistance R13L4/SHOC-2-like LRR" evidence="8">
    <location>
        <begin position="502"/>
        <end position="700"/>
    </location>
</feature>
<evidence type="ECO:0000256" key="5">
    <source>
        <dbReference type="ARBA" id="ARBA00022840"/>
    </source>
</evidence>
<dbReference type="InterPro" id="IPR032675">
    <property type="entry name" value="LRR_dom_sf"/>
</dbReference>
<proteinExistence type="inferred from homology"/>
<name>A0ABR0US39_REHGL</name>
<evidence type="ECO:0000313" key="10">
    <source>
        <dbReference type="Proteomes" id="UP001318860"/>
    </source>
</evidence>
<protein>
    <recommendedName>
        <fullName evidence="11">Disease resistance protein</fullName>
    </recommendedName>
</protein>
<reference evidence="9 10" key="1">
    <citation type="journal article" date="2021" name="Comput. Struct. Biotechnol. J.">
        <title>De novo genome assembly of the potent medicinal plant Rehmannia glutinosa using nanopore technology.</title>
        <authorList>
            <person name="Ma L."/>
            <person name="Dong C."/>
            <person name="Song C."/>
            <person name="Wang X."/>
            <person name="Zheng X."/>
            <person name="Niu Y."/>
            <person name="Chen S."/>
            <person name="Feng W."/>
        </authorList>
    </citation>
    <scope>NUCLEOTIDE SEQUENCE [LARGE SCALE GENOMIC DNA]</scope>
    <source>
        <strain evidence="9">DH-2019</strain>
    </source>
</reference>
<dbReference type="Gene3D" id="1.10.8.430">
    <property type="entry name" value="Helical domain of apoptotic protease-activating factors"/>
    <property type="match status" value="1"/>
</dbReference>
<keyword evidence="4" id="KW-0611">Plant defense</keyword>
<dbReference type="Gene3D" id="1.10.10.10">
    <property type="entry name" value="Winged helix-like DNA-binding domain superfamily/Winged helix DNA-binding domain"/>
    <property type="match status" value="1"/>
</dbReference>
<evidence type="ECO:0000313" key="9">
    <source>
        <dbReference type="EMBL" id="KAK6124811.1"/>
    </source>
</evidence>
<gene>
    <name evidence="9" type="ORF">DH2020_041427</name>
</gene>
<dbReference type="Pfam" id="PF00931">
    <property type="entry name" value="NB-ARC"/>
    <property type="match status" value="1"/>
</dbReference>
<keyword evidence="2" id="KW-0433">Leucine-rich repeat</keyword>
<keyword evidence="3" id="KW-0677">Repeat</keyword>
<keyword evidence="10" id="KW-1185">Reference proteome</keyword>
<dbReference type="PANTHER" id="PTHR33463:SF198">
    <property type="entry name" value="RPP4C3"/>
    <property type="match status" value="1"/>
</dbReference>
<dbReference type="PANTHER" id="PTHR33463">
    <property type="entry name" value="NB-ARC DOMAIN-CONTAINING PROTEIN-RELATED"/>
    <property type="match status" value="1"/>
</dbReference>
<dbReference type="PRINTS" id="PR00364">
    <property type="entry name" value="DISEASERSIST"/>
</dbReference>
<evidence type="ECO:0000256" key="4">
    <source>
        <dbReference type="ARBA" id="ARBA00022821"/>
    </source>
</evidence>
<evidence type="ECO:0000256" key="3">
    <source>
        <dbReference type="ARBA" id="ARBA00022737"/>
    </source>
</evidence>
<keyword evidence="5" id="KW-0547">Nucleotide-binding</keyword>
<dbReference type="InterPro" id="IPR055414">
    <property type="entry name" value="LRR_R13L4/SHOC2-like"/>
</dbReference>
<evidence type="ECO:0000259" key="7">
    <source>
        <dbReference type="Pfam" id="PF00931"/>
    </source>
</evidence>
<dbReference type="InterPro" id="IPR027417">
    <property type="entry name" value="P-loop_NTPase"/>
</dbReference>
<dbReference type="SUPFAM" id="SSF52540">
    <property type="entry name" value="P-loop containing nucleoside triphosphate hydrolases"/>
    <property type="match status" value="1"/>
</dbReference>
<evidence type="ECO:0000256" key="2">
    <source>
        <dbReference type="ARBA" id="ARBA00022614"/>
    </source>
</evidence>
<dbReference type="EMBL" id="JABTTQ020002294">
    <property type="protein sequence ID" value="KAK6124811.1"/>
    <property type="molecule type" value="Genomic_DNA"/>
</dbReference>
<dbReference type="InterPro" id="IPR042197">
    <property type="entry name" value="Apaf_helical"/>
</dbReference>
<comment type="caution">
    <text evidence="9">The sequence shown here is derived from an EMBL/GenBank/DDBJ whole genome shotgun (WGS) entry which is preliminary data.</text>
</comment>
<dbReference type="SUPFAM" id="SSF52058">
    <property type="entry name" value="L domain-like"/>
    <property type="match status" value="1"/>
</dbReference>
<evidence type="ECO:0008006" key="11">
    <source>
        <dbReference type="Google" id="ProtNLM"/>
    </source>
</evidence>
<feature type="coiled-coil region" evidence="6">
    <location>
        <begin position="40"/>
        <end position="67"/>
    </location>
</feature>
<keyword evidence="6" id="KW-0175">Coiled coil</keyword>
<evidence type="ECO:0000256" key="6">
    <source>
        <dbReference type="SAM" id="Coils"/>
    </source>
</evidence>
<evidence type="ECO:0000259" key="8">
    <source>
        <dbReference type="Pfam" id="PF23598"/>
    </source>
</evidence>
<dbReference type="InterPro" id="IPR002182">
    <property type="entry name" value="NB-ARC"/>
</dbReference>
<dbReference type="Pfam" id="PF23598">
    <property type="entry name" value="LRR_14"/>
    <property type="match status" value="1"/>
</dbReference>
<sequence length="727" mass="83183">MAEIAAIVANLLGPAMELGSYVVTPIKHQFNYLCCFTSNVQNLREEAKTLNDARDRLQQQVDVAKRNTEVIFPEVETWITSAKKIQVHISRIEIDIPKVQRTFLNMKSRFSLSKKAKKTTNFIKKLQDSCMFGTVSLPAPPASIKYIPFGQIYEFESRKQIEEDIMATLRDNKVTMVGICGMGGVGKTSIAKRIINRVREEHLYDEVVMVIVSKQVDMLKIQHEIAELLGLKLEVESISARVHKLRARLMGTRGTLMVLDDVWGTLKLEDLGIPCEKCTVLLTSRDRGCFDTMDVQKIYVMQILSKKEAWFLFKEKVGPCVNDLSLLSIAKNIVGECKGLPIALVTVGRALKDKKNILVWRDALLQLKSGNPVDMPDVIARVYNPLKLSYDSLDNQSARSLFLLCSLFPEDRNIPLEYLTFYGMGLSMFEGIRNLEEARNRAFTLVEMLKSRFLLLDGRDERHVKMHDVVRDVAIFTASKEGRVNLNSIDWSIEHSNCTWISVISKKGNDLPMRLIFRNLRLLLIDNSEEIELEMDDDFFEGMKGLNVLFLKSIWSRSLPQTIQLLKELRTLHLDSCTIDTISFVGELSNLEILCCRSCHWIEELPIELGSLDKLRFLEFSDCTSLKTIKPGIISRLVRLEELKMRGSFKRWEAEEKGKERRNIALKELQFLSNLISLEIEIGDCSLAAEKIFLSPKIAKYDIRIYGKWPKDISAHEKFLNCEERLV</sequence>
<keyword evidence="5" id="KW-0067">ATP-binding</keyword>
<dbReference type="Proteomes" id="UP001318860">
    <property type="component" value="Unassembled WGS sequence"/>
</dbReference>
<evidence type="ECO:0000256" key="1">
    <source>
        <dbReference type="ARBA" id="ARBA00008894"/>
    </source>
</evidence>
<accession>A0ABR0US39</accession>
<dbReference type="Gene3D" id="3.40.50.300">
    <property type="entry name" value="P-loop containing nucleotide triphosphate hydrolases"/>
    <property type="match status" value="1"/>
</dbReference>
<dbReference type="InterPro" id="IPR036388">
    <property type="entry name" value="WH-like_DNA-bd_sf"/>
</dbReference>
<dbReference type="Gene3D" id="3.80.10.10">
    <property type="entry name" value="Ribonuclease Inhibitor"/>
    <property type="match status" value="1"/>
</dbReference>
<dbReference type="InterPro" id="IPR050905">
    <property type="entry name" value="Plant_NBS-LRR"/>
</dbReference>
<organism evidence="9 10">
    <name type="scientific">Rehmannia glutinosa</name>
    <name type="common">Chinese foxglove</name>
    <dbReference type="NCBI Taxonomy" id="99300"/>
    <lineage>
        <taxon>Eukaryota</taxon>
        <taxon>Viridiplantae</taxon>
        <taxon>Streptophyta</taxon>
        <taxon>Embryophyta</taxon>
        <taxon>Tracheophyta</taxon>
        <taxon>Spermatophyta</taxon>
        <taxon>Magnoliopsida</taxon>
        <taxon>eudicotyledons</taxon>
        <taxon>Gunneridae</taxon>
        <taxon>Pentapetalae</taxon>
        <taxon>asterids</taxon>
        <taxon>lamiids</taxon>
        <taxon>Lamiales</taxon>
        <taxon>Orobanchaceae</taxon>
        <taxon>Rehmannieae</taxon>
        <taxon>Rehmannia</taxon>
    </lineage>
</organism>